<dbReference type="InterPro" id="IPR036249">
    <property type="entry name" value="Thioredoxin-like_sf"/>
</dbReference>
<evidence type="ECO:0008006" key="6">
    <source>
        <dbReference type="Google" id="ProtNLM"/>
    </source>
</evidence>
<evidence type="ECO:0000256" key="1">
    <source>
        <dbReference type="ARBA" id="ARBA00023157"/>
    </source>
</evidence>
<evidence type="ECO:0000259" key="3">
    <source>
        <dbReference type="PROSITE" id="PS51532"/>
    </source>
</evidence>
<sequence>MLEINSVQEFTNAINQDKLVLIDFSADWCGPCKVMKPVVESLDVEKFIVDVDKQKEIAQSCRITALPTFHFYRNGKKLGEVVGADKNQLLSTLTKLASQPVASSSANGYADLQPFISRQLECLNSDDKHPVSNIFQKEGVLKSDADEQLLITVYFNQPVKVFSLKLTAGKDGPKTIKTFINRTVSFDDVDDNPIDTITLKESDLQPEANPVNLKFVKYQNVFQISIFVQDNQSGEDVTVLDRLVLYGTPIEATKDVK</sequence>
<dbReference type="InterPro" id="IPR013766">
    <property type="entry name" value="Thioredoxin_domain"/>
</dbReference>
<dbReference type="InterPro" id="IPR010400">
    <property type="entry name" value="PITH_dom"/>
</dbReference>
<comment type="caution">
    <text evidence="4">The sequence shown here is derived from an EMBL/GenBank/DDBJ whole genome shotgun (WGS) entry which is preliminary data.</text>
</comment>
<dbReference type="InterPro" id="IPR037047">
    <property type="entry name" value="PITH_dom_sf"/>
</dbReference>
<dbReference type="SUPFAM" id="SSF49785">
    <property type="entry name" value="Galactose-binding domain-like"/>
    <property type="match status" value="1"/>
</dbReference>
<dbReference type="Gene3D" id="2.60.120.470">
    <property type="entry name" value="PITH domain"/>
    <property type="match status" value="1"/>
</dbReference>
<dbReference type="Pfam" id="PF00085">
    <property type="entry name" value="Thioredoxin"/>
    <property type="match status" value="1"/>
</dbReference>
<evidence type="ECO:0000259" key="2">
    <source>
        <dbReference type="PROSITE" id="PS51352"/>
    </source>
</evidence>
<protein>
    <recommendedName>
        <fullName evidence="6">Thioredoxin</fullName>
    </recommendedName>
</protein>
<feature type="domain" description="Thioredoxin" evidence="2">
    <location>
        <begin position="1"/>
        <end position="98"/>
    </location>
</feature>
<accession>A0AAD5Y0Q6</accession>
<dbReference type="AlphaFoldDB" id="A0AAD5Y0Q6"/>
<dbReference type="CDD" id="cd02947">
    <property type="entry name" value="TRX_family"/>
    <property type="match status" value="1"/>
</dbReference>
<organism evidence="4 5">
    <name type="scientific">Boothiomyces macroporosus</name>
    <dbReference type="NCBI Taxonomy" id="261099"/>
    <lineage>
        <taxon>Eukaryota</taxon>
        <taxon>Fungi</taxon>
        <taxon>Fungi incertae sedis</taxon>
        <taxon>Chytridiomycota</taxon>
        <taxon>Chytridiomycota incertae sedis</taxon>
        <taxon>Chytridiomycetes</taxon>
        <taxon>Rhizophydiales</taxon>
        <taxon>Terramycetaceae</taxon>
        <taxon>Boothiomyces</taxon>
    </lineage>
</organism>
<evidence type="ECO:0000313" key="4">
    <source>
        <dbReference type="EMBL" id="KAJ3252810.1"/>
    </source>
</evidence>
<dbReference type="PRINTS" id="PR00421">
    <property type="entry name" value="THIOREDOXIN"/>
</dbReference>
<gene>
    <name evidence="4" type="ORF">HK103_001144</name>
</gene>
<dbReference type="GO" id="GO:0005737">
    <property type="term" value="C:cytoplasm"/>
    <property type="evidence" value="ECO:0007669"/>
    <property type="project" value="UniProtKB-ARBA"/>
</dbReference>
<dbReference type="SUPFAM" id="SSF52833">
    <property type="entry name" value="Thioredoxin-like"/>
    <property type="match status" value="1"/>
</dbReference>
<dbReference type="Proteomes" id="UP001210925">
    <property type="component" value="Unassembled WGS sequence"/>
</dbReference>
<dbReference type="Pfam" id="PF06201">
    <property type="entry name" value="PITH"/>
    <property type="match status" value="1"/>
</dbReference>
<dbReference type="Gene3D" id="3.40.30.10">
    <property type="entry name" value="Glutaredoxin"/>
    <property type="match status" value="1"/>
</dbReference>
<feature type="domain" description="PITH" evidence="3">
    <location>
        <begin position="100"/>
        <end position="257"/>
    </location>
</feature>
<dbReference type="PROSITE" id="PS00194">
    <property type="entry name" value="THIOREDOXIN_1"/>
    <property type="match status" value="1"/>
</dbReference>
<dbReference type="PROSITE" id="PS51352">
    <property type="entry name" value="THIOREDOXIN_2"/>
    <property type="match status" value="1"/>
</dbReference>
<name>A0AAD5Y0Q6_9FUNG</name>
<reference evidence="4" key="1">
    <citation type="submission" date="2020-05" db="EMBL/GenBank/DDBJ databases">
        <title>Phylogenomic resolution of chytrid fungi.</title>
        <authorList>
            <person name="Stajich J.E."/>
            <person name="Amses K."/>
            <person name="Simmons R."/>
            <person name="Seto K."/>
            <person name="Myers J."/>
            <person name="Bonds A."/>
            <person name="Quandt C.A."/>
            <person name="Barry K."/>
            <person name="Liu P."/>
            <person name="Grigoriev I."/>
            <person name="Longcore J.E."/>
            <person name="James T.Y."/>
        </authorList>
    </citation>
    <scope>NUCLEOTIDE SEQUENCE</scope>
    <source>
        <strain evidence="4">PLAUS21</strain>
    </source>
</reference>
<evidence type="ECO:0000313" key="5">
    <source>
        <dbReference type="Proteomes" id="UP001210925"/>
    </source>
</evidence>
<dbReference type="PROSITE" id="PS51532">
    <property type="entry name" value="PITH"/>
    <property type="match status" value="1"/>
</dbReference>
<dbReference type="EMBL" id="JADGKB010000129">
    <property type="protein sequence ID" value="KAJ3252810.1"/>
    <property type="molecule type" value="Genomic_DNA"/>
</dbReference>
<keyword evidence="1" id="KW-1015">Disulfide bond</keyword>
<dbReference type="InterPro" id="IPR017937">
    <property type="entry name" value="Thioredoxin_CS"/>
</dbReference>
<keyword evidence="5" id="KW-1185">Reference proteome</keyword>
<proteinExistence type="predicted"/>
<dbReference type="InterPro" id="IPR008979">
    <property type="entry name" value="Galactose-bd-like_sf"/>
</dbReference>
<dbReference type="PANTHER" id="PTHR46115">
    <property type="entry name" value="THIOREDOXIN-LIKE PROTEIN 1"/>
    <property type="match status" value="1"/>
</dbReference>